<dbReference type="VEuPathDB" id="FungiDB:PPTG_22680"/>
<dbReference type="Proteomes" id="UP000018817">
    <property type="component" value="Unassembled WGS sequence"/>
</dbReference>
<dbReference type="AlphaFoldDB" id="W2QBW8"/>
<reference evidence="2" key="1">
    <citation type="submission" date="2011-12" db="EMBL/GenBank/DDBJ databases">
        <authorList>
            <consortium name="The Broad Institute Genome Sequencing Platform"/>
            <person name="Russ C."/>
            <person name="Tyler B."/>
            <person name="Panabieres F."/>
            <person name="Shan W."/>
            <person name="Tripathy S."/>
            <person name="Grunwald N."/>
            <person name="Machado M."/>
            <person name="Young S.K."/>
            <person name="Zeng Q."/>
            <person name="Gargeya S."/>
            <person name="Fitzgerald M."/>
            <person name="Haas B."/>
            <person name="Abouelleil A."/>
            <person name="Alvarado L."/>
            <person name="Arachchi H.M."/>
            <person name="Berlin A."/>
            <person name="Chapman S.B."/>
            <person name="Gearin G."/>
            <person name="Goldberg J."/>
            <person name="Griggs A."/>
            <person name="Gujja S."/>
            <person name="Hansen M."/>
            <person name="Heiman D."/>
            <person name="Howarth C."/>
            <person name="Larimer J."/>
            <person name="Lui A."/>
            <person name="MacDonald P.J.P."/>
            <person name="McCowen C."/>
            <person name="Montmayeur A."/>
            <person name="Murphy C."/>
            <person name="Neiman D."/>
            <person name="Pearson M."/>
            <person name="Priest M."/>
            <person name="Roberts A."/>
            <person name="Saif S."/>
            <person name="Shea T."/>
            <person name="Sisk P."/>
            <person name="Stolte C."/>
            <person name="Sykes S."/>
            <person name="Wortman J."/>
            <person name="Nusbaum C."/>
            <person name="Birren B."/>
        </authorList>
    </citation>
    <scope>NUCLEOTIDE SEQUENCE [LARGE SCALE GENOMIC DNA]</scope>
    <source>
        <strain evidence="2">INRA-310</strain>
    </source>
</reference>
<reference evidence="1 2" key="2">
    <citation type="submission" date="2013-11" db="EMBL/GenBank/DDBJ databases">
        <title>The Genome Sequence of Phytophthora parasitica INRA-310.</title>
        <authorList>
            <consortium name="The Broad Institute Genomics Platform"/>
            <person name="Russ C."/>
            <person name="Tyler B."/>
            <person name="Panabieres F."/>
            <person name="Shan W."/>
            <person name="Tripathy S."/>
            <person name="Grunwald N."/>
            <person name="Machado M."/>
            <person name="Johnson C.S."/>
            <person name="Arredondo F."/>
            <person name="Hong C."/>
            <person name="Coffey M."/>
            <person name="Young S.K."/>
            <person name="Zeng Q."/>
            <person name="Gargeya S."/>
            <person name="Fitzgerald M."/>
            <person name="Abouelleil A."/>
            <person name="Alvarado L."/>
            <person name="Chapman S.B."/>
            <person name="Gainer-Dewar J."/>
            <person name="Goldberg J."/>
            <person name="Griggs A."/>
            <person name="Gujja S."/>
            <person name="Hansen M."/>
            <person name="Howarth C."/>
            <person name="Imamovic A."/>
            <person name="Ireland A."/>
            <person name="Larimer J."/>
            <person name="McCowan C."/>
            <person name="Murphy C."/>
            <person name="Pearson M."/>
            <person name="Poon T.W."/>
            <person name="Priest M."/>
            <person name="Roberts A."/>
            <person name="Saif S."/>
            <person name="Shea T."/>
            <person name="Sykes S."/>
            <person name="Wortman J."/>
            <person name="Nusbaum C."/>
            <person name="Birren B."/>
        </authorList>
    </citation>
    <scope>NUCLEOTIDE SEQUENCE [LARGE SCALE GENOMIC DNA]</scope>
    <source>
        <strain evidence="1 2">INRA-310</strain>
    </source>
</reference>
<sequence>MSYDEEVNGEAEMEALLIDPVACVLEGKYSKQHQAEDDVTQSLIQSCMNGTNNPDYRIQNMMGARLLAFQKRVVIPMALRQELVECYHTQLIQPGPKRQFNTMKSIFLLVRNDEKHCGVH</sequence>
<evidence type="ECO:0000313" key="2">
    <source>
        <dbReference type="Proteomes" id="UP000018817"/>
    </source>
</evidence>
<protein>
    <submittedName>
        <fullName evidence="1">Uncharacterized protein</fullName>
    </submittedName>
</protein>
<evidence type="ECO:0000313" key="1">
    <source>
        <dbReference type="EMBL" id="ETN10683.1"/>
    </source>
</evidence>
<dbReference type="GeneID" id="20191279"/>
<dbReference type="STRING" id="761204.W2QBW8"/>
<name>W2QBW8_PHYN3</name>
<proteinExistence type="predicted"/>
<organism evidence="1 2">
    <name type="scientific">Phytophthora nicotianae (strain INRA-310)</name>
    <name type="common">Phytophthora parasitica</name>
    <dbReference type="NCBI Taxonomy" id="761204"/>
    <lineage>
        <taxon>Eukaryota</taxon>
        <taxon>Sar</taxon>
        <taxon>Stramenopiles</taxon>
        <taxon>Oomycota</taxon>
        <taxon>Peronosporomycetes</taxon>
        <taxon>Peronosporales</taxon>
        <taxon>Peronosporaceae</taxon>
        <taxon>Phytophthora</taxon>
    </lineage>
</organism>
<gene>
    <name evidence="1" type="ORF">PPTG_22680</name>
</gene>
<dbReference type="EMBL" id="KI669581">
    <property type="protein sequence ID" value="ETN10683.1"/>
    <property type="molecule type" value="Genomic_DNA"/>
</dbReference>
<dbReference type="RefSeq" id="XP_008904049.1">
    <property type="nucleotide sequence ID" value="XM_008905801.1"/>
</dbReference>
<accession>W2QBW8</accession>